<dbReference type="SUPFAM" id="SSF52540">
    <property type="entry name" value="P-loop containing nucleoside triphosphate hydrolases"/>
    <property type="match status" value="1"/>
</dbReference>
<dbReference type="PANTHER" id="PTHR43473">
    <property type="entry name" value="MAGNESIUM-CHELATASE SUBUNIT CHLD, CHLOROPLASTIC"/>
    <property type="match status" value="1"/>
</dbReference>
<dbReference type="AlphaFoldDB" id="A0A1L9NUC9"/>
<evidence type="ECO:0000256" key="2">
    <source>
        <dbReference type="ARBA" id="ARBA00022531"/>
    </source>
</evidence>
<evidence type="ECO:0000256" key="3">
    <source>
        <dbReference type="ARBA" id="ARBA00022598"/>
    </source>
</evidence>
<dbReference type="UniPathway" id="UPA00669"/>
<dbReference type="Pfam" id="PF13519">
    <property type="entry name" value="VWA_2"/>
    <property type="match status" value="1"/>
</dbReference>
<comment type="caution">
    <text evidence="11">The sequence shown here is derived from an EMBL/GenBank/DDBJ whole genome shotgun (WGS) entry which is preliminary data.</text>
</comment>
<dbReference type="SMART" id="SM00327">
    <property type="entry name" value="VWA"/>
    <property type="match status" value="1"/>
</dbReference>
<feature type="region of interest" description="Disordered" evidence="9">
    <location>
        <begin position="235"/>
        <end position="260"/>
    </location>
</feature>
<evidence type="ECO:0000256" key="5">
    <source>
        <dbReference type="ARBA" id="ARBA00022840"/>
    </source>
</evidence>
<evidence type="ECO:0000256" key="1">
    <source>
        <dbReference type="ARBA" id="ARBA00005799"/>
    </source>
</evidence>
<dbReference type="InterPro" id="IPR002035">
    <property type="entry name" value="VWF_A"/>
</dbReference>
<keyword evidence="2 8" id="KW-0602">Photosynthesis</keyword>
<keyword evidence="12" id="KW-1185">Reference proteome</keyword>
<protein>
    <recommendedName>
        <fullName evidence="8">Mg-protoporphyrin IX chelatase</fullName>
        <ecNumber evidence="8">6.6.1.1</ecNumber>
    </recommendedName>
</protein>
<dbReference type="RefSeq" id="WP_072631421.1">
    <property type="nucleotide sequence ID" value="NZ_MLCB01000162.1"/>
</dbReference>
<keyword evidence="4 8" id="KW-0547">Nucleotide-binding</keyword>
<gene>
    <name evidence="11" type="primary">bchD</name>
    <name evidence="11" type="ORF">PFRI_28960</name>
</gene>
<dbReference type="GO" id="GO:0015979">
    <property type="term" value="P:photosynthesis"/>
    <property type="evidence" value="ECO:0007669"/>
    <property type="project" value="UniProtKB-UniRule"/>
</dbReference>
<organism evidence="11 12">
    <name type="scientific">Planktotalea frisia</name>
    <dbReference type="NCBI Taxonomy" id="696762"/>
    <lineage>
        <taxon>Bacteria</taxon>
        <taxon>Pseudomonadati</taxon>
        <taxon>Pseudomonadota</taxon>
        <taxon>Alphaproteobacteria</taxon>
        <taxon>Rhodobacterales</taxon>
        <taxon>Paracoccaceae</taxon>
        <taxon>Planktotalea</taxon>
    </lineage>
</organism>
<keyword evidence="5 8" id="KW-0067">ATP-binding</keyword>
<dbReference type="STRING" id="696762.PFRI_28960"/>
<proteinExistence type="inferred from homology"/>
<dbReference type="InterPro" id="IPR011776">
    <property type="entry name" value="Mg_chelatase_ATPase-dsu"/>
</dbReference>
<keyword evidence="6 8" id="KW-0149">Chlorophyll biosynthesis</keyword>
<keyword evidence="3 8" id="KW-0436">Ligase</keyword>
<dbReference type="EC" id="6.6.1.1" evidence="8"/>
<dbReference type="PANTHER" id="PTHR43473:SF2">
    <property type="entry name" value="MAGNESIUM-CHELATASE SUBUNIT CHLD, CHLOROPLASTIC"/>
    <property type="match status" value="1"/>
</dbReference>
<dbReference type="NCBIfam" id="NF009943">
    <property type="entry name" value="PRK13406.1"/>
    <property type="match status" value="1"/>
</dbReference>
<dbReference type="SUPFAM" id="SSF53300">
    <property type="entry name" value="vWA-like"/>
    <property type="match status" value="1"/>
</dbReference>
<name>A0A1L9NUC9_9RHOB</name>
<feature type="compositionally biased region" description="Acidic residues" evidence="9">
    <location>
        <begin position="238"/>
        <end position="247"/>
    </location>
</feature>
<dbReference type="Pfam" id="PF17863">
    <property type="entry name" value="AAA_lid_2"/>
    <property type="match status" value="1"/>
</dbReference>
<evidence type="ECO:0000256" key="4">
    <source>
        <dbReference type="ARBA" id="ARBA00022741"/>
    </source>
</evidence>
<dbReference type="OrthoDB" id="9775079at2"/>
<evidence type="ECO:0000256" key="6">
    <source>
        <dbReference type="ARBA" id="ARBA00023171"/>
    </source>
</evidence>
<reference evidence="11 12" key="1">
    <citation type="submission" date="2016-10" db="EMBL/GenBank/DDBJ databases">
        <title>Genome sequence of Planktotalea frisia SH6-1.</title>
        <authorList>
            <person name="Poehlein A."/>
            <person name="Bakenhus I."/>
            <person name="Voget S."/>
            <person name="Brinkhoff T."/>
            <person name="Simon M."/>
        </authorList>
    </citation>
    <scope>NUCLEOTIDE SEQUENCE [LARGE SCALE GENOMIC DNA]</scope>
    <source>
        <strain evidence="11 12">SH6-1</strain>
    </source>
</reference>
<evidence type="ECO:0000256" key="8">
    <source>
        <dbReference type="RuleBase" id="RU362087"/>
    </source>
</evidence>
<keyword evidence="8" id="KW-0077">Bacteriochlorophyll biosynthesis</keyword>
<dbReference type="InterPro" id="IPR027417">
    <property type="entry name" value="P-loop_NTPase"/>
</dbReference>
<accession>A0A1L9NUC9</accession>
<feature type="domain" description="VWFA" evidence="10">
    <location>
        <begin position="370"/>
        <end position="550"/>
    </location>
</feature>
<dbReference type="GO" id="GO:0016851">
    <property type="term" value="F:magnesium chelatase activity"/>
    <property type="evidence" value="ECO:0007669"/>
    <property type="project" value="UniProtKB-UniRule"/>
</dbReference>
<dbReference type="GO" id="GO:0030494">
    <property type="term" value="P:bacteriochlorophyll biosynthetic process"/>
    <property type="evidence" value="ECO:0007669"/>
    <property type="project" value="UniProtKB-UniPathway"/>
</dbReference>
<evidence type="ECO:0000313" key="11">
    <source>
        <dbReference type="EMBL" id="OJI92895.1"/>
    </source>
</evidence>
<dbReference type="InterPro" id="IPR041702">
    <property type="entry name" value="BchD/ChlD_VWA"/>
</dbReference>
<comment type="similarity">
    <text evidence="1 8">Belongs to the Mg-chelatase subunits D/I family.</text>
</comment>
<comment type="catalytic activity">
    <reaction evidence="7 8">
        <text>protoporphyrin IX + Mg(2+) + ATP + H2O = Mg-protoporphyrin IX + ADP + phosphate + 3 H(+)</text>
        <dbReference type="Rhea" id="RHEA:13961"/>
        <dbReference type="ChEBI" id="CHEBI:15377"/>
        <dbReference type="ChEBI" id="CHEBI:15378"/>
        <dbReference type="ChEBI" id="CHEBI:18420"/>
        <dbReference type="ChEBI" id="CHEBI:30616"/>
        <dbReference type="ChEBI" id="CHEBI:43474"/>
        <dbReference type="ChEBI" id="CHEBI:57306"/>
        <dbReference type="ChEBI" id="CHEBI:60492"/>
        <dbReference type="ChEBI" id="CHEBI:456216"/>
        <dbReference type="EC" id="6.6.1.1"/>
    </reaction>
</comment>
<dbReference type="InterPro" id="IPR041628">
    <property type="entry name" value="ChlI/MoxR_AAA_lid"/>
</dbReference>
<evidence type="ECO:0000256" key="9">
    <source>
        <dbReference type="SAM" id="MobiDB-lite"/>
    </source>
</evidence>
<dbReference type="Gene3D" id="3.40.50.410">
    <property type="entry name" value="von Willebrand factor, type A domain"/>
    <property type="match status" value="1"/>
</dbReference>
<dbReference type="InterPro" id="IPR036465">
    <property type="entry name" value="vWFA_dom_sf"/>
</dbReference>
<sequence length="552" mass="59245">MTPWDRATLALTLLAIDPKGFSGLIVRARVSPVRDAFMQIAKQLPMPQVKLHPSMTAQVLDGEIDLSSTLKSNALVMQKGLLDRPPSLFTLPMAERADPYLTARLSQTLDTGDGHCFLALDEGVDEDESIPTSLSDRAAFWISLDGLALADFDAFQLPENLEIIAKAVRKVDIPDDIPEQLVTLAVSLGIPSLRAPTLALRTAQAHAALHNRDVINADDMTLAVDLVYAHRATRMPELQEDEPEQPQDTEQPERQQNDDDTLTIPEDLLLDAVKAALPSDLLEKLAAGAKNKRNKGTGTGAKQTGNRRGRPLPARAGSKSSSARVDLIATLRAAIPYQTIRKRAQPDRLGPIIHPGDLRHKRYQTLSDRLLIFAVDASGSAAMARLAEAKGAVEMLLGEAYARRDHVALISFRGLDAEVLLPPTRSLVQTKRRLAALPGGGGTPLASGLSAAMSMAQTASQKGMCATIVLLTDGRANIALDGQANRKQAAEDAEKIASEISMLGLETLVIDTTIRPERALKTLAEKIQATYIAMPRADAKGVSAAVTASLAS</sequence>
<dbReference type="GO" id="GO:0005524">
    <property type="term" value="F:ATP binding"/>
    <property type="evidence" value="ECO:0007669"/>
    <property type="project" value="UniProtKB-UniRule"/>
</dbReference>
<comment type="pathway">
    <text evidence="8">Porphyrin-containing compound metabolism; bacteriochlorophyll biosynthesis.</text>
</comment>
<evidence type="ECO:0000313" key="12">
    <source>
        <dbReference type="Proteomes" id="UP000184514"/>
    </source>
</evidence>
<evidence type="ECO:0000256" key="7">
    <source>
        <dbReference type="ARBA" id="ARBA00048693"/>
    </source>
</evidence>
<evidence type="ECO:0000259" key="10">
    <source>
        <dbReference type="PROSITE" id="PS50234"/>
    </source>
</evidence>
<comment type="function">
    <text evidence="8">Involved in bacteriochlorophyll biosynthesis; introduces a magnesium ion into protoporphyrin IX to yield Mg-protoporphyrin IX.</text>
</comment>
<dbReference type="NCBIfam" id="TIGR02031">
    <property type="entry name" value="BchD-ChlD"/>
    <property type="match status" value="1"/>
</dbReference>
<dbReference type="Proteomes" id="UP000184514">
    <property type="component" value="Unassembled WGS sequence"/>
</dbReference>
<dbReference type="CDD" id="cd01451">
    <property type="entry name" value="vWA_Magnesium_chelatase"/>
    <property type="match status" value="1"/>
</dbReference>
<dbReference type="EMBL" id="MLCB01000162">
    <property type="protein sequence ID" value="OJI92895.1"/>
    <property type="molecule type" value="Genomic_DNA"/>
</dbReference>
<feature type="region of interest" description="Disordered" evidence="9">
    <location>
        <begin position="287"/>
        <end position="321"/>
    </location>
</feature>
<dbReference type="PROSITE" id="PS50234">
    <property type="entry name" value="VWFA"/>
    <property type="match status" value="1"/>
</dbReference>
<dbReference type="Gene3D" id="1.10.8.80">
    <property type="entry name" value="Magnesium chelatase subunit I, C-Terminal domain"/>
    <property type="match status" value="1"/>
</dbReference>